<dbReference type="EMBL" id="CAJVQC010003841">
    <property type="protein sequence ID" value="CAG8532858.1"/>
    <property type="molecule type" value="Genomic_DNA"/>
</dbReference>
<feature type="non-terminal residue" evidence="1">
    <location>
        <position position="49"/>
    </location>
</feature>
<evidence type="ECO:0000313" key="1">
    <source>
        <dbReference type="EMBL" id="CAG8532858.1"/>
    </source>
</evidence>
<name>A0ACA9LL17_9GLOM</name>
<accession>A0ACA9LL17</accession>
<gene>
    <name evidence="1" type="ORF">RPERSI_LOCUS3215</name>
</gene>
<organism evidence="1 2">
    <name type="scientific">Racocetra persica</name>
    <dbReference type="NCBI Taxonomy" id="160502"/>
    <lineage>
        <taxon>Eukaryota</taxon>
        <taxon>Fungi</taxon>
        <taxon>Fungi incertae sedis</taxon>
        <taxon>Mucoromycota</taxon>
        <taxon>Glomeromycotina</taxon>
        <taxon>Glomeromycetes</taxon>
        <taxon>Diversisporales</taxon>
        <taxon>Gigasporaceae</taxon>
        <taxon>Racocetra</taxon>
    </lineage>
</organism>
<comment type="caution">
    <text evidence="1">The sequence shown here is derived from an EMBL/GenBank/DDBJ whole genome shotgun (WGS) entry which is preliminary data.</text>
</comment>
<reference evidence="1" key="1">
    <citation type="submission" date="2021-06" db="EMBL/GenBank/DDBJ databases">
        <authorList>
            <person name="Kallberg Y."/>
            <person name="Tangrot J."/>
            <person name="Rosling A."/>
        </authorList>
    </citation>
    <scope>NUCLEOTIDE SEQUENCE</scope>
    <source>
        <strain evidence="1">MA461A</strain>
    </source>
</reference>
<keyword evidence="2" id="KW-1185">Reference proteome</keyword>
<evidence type="ECO:0000313" key="2">
    <source>
        <dbReference type="Proteomes" id="UP000789920"/>
    </source>
</evidence>
<sequence>MFKIYQNSIAITQFYHHPDIFETMTANPKWPEIINKLLPNQMSSDCSDL</sequence>
<protein>
    <submittedName>
        <fullName evidence="1">30658_t:CDS:1</fullName>
    </submittedName>
</protein>
<dbReference type="Proteomes" id="UP000789920">
    <property type="component" value="Unassembled WGS sequence"/>
</dbReference>
<proteinExistence type="predicted"/>